<evidence type="ECO:0000313" key="2">
    <source>
        <dbReference type="EMBL" id="EXF79085.1"/>
    </source>
</evidence>
<feature type="transmembrane region" description="Helical" evidence="1">
    <location>
        <begin position="98"/>
        <end position="120"/>
    </location>
</feature>
<dbReference type="KEGG" id="cfj:CFIO01_06407"/>
<sequence length="250" mass="27775">MINLRQSVAETFDFFDGNIQECLNVIGSLEKEEEAKRSLIPEPGIFKTPPTSSMVEVNSTDENKMRARIGQSRAYSPKKLQKKHPQTGTKKPRLWRTICLSLVTWLVVVSLPFTVISTFLCEAPDGVPMYDSNFHSTLSQQLLGFGGLYAVVKPQLLQWFAAIGWFKEEGEEPPKGIETKWPITFNCLVSLAFVTQLASAPVYPYYPQSSIPLGAVAAICANLATLLIIEDTGSQIVGLNEEVMFLRSRA</sequence>
<evidence type="ECO:0000256" key="1">
    <source>
        <dbReference type="SAM" id="Phobius"/>
    </source>
</evidence>
<organism evidence="2 3">
    <name type="scientific">Colletotrichum fioriniae PJ7</name>
    <dbReference type="NCBI Taxonomy" id="1445577"/>
    <lineage>
        <taxon>Eukaryota</taxon>
        <taxon>Fungi</taxon>
        <taxon>Dikarya</taxon>
        <taxon>Ascomycota</taxon>
        <taxon>Pezizomycotina</taxon>
        <taxon>Sordariomycetes</taxon>
        <taxon>Hypocreomycetidae</taxon>
        <taxon>Glomerellales</taxon>
        <taxon>Glomerellaceae</taxon>
        <taxon>Colletotrichum</taxon>
        <taxon>Colletotrichum acutatum species complex</taxon>
    </lineage>
</organism>
<dbReference type="EMBL" id="JARH01000575">
    <property type="protein sequence ID" value="EXF79085.1"/>
    <property type="molecule type" value="Genomic_DNA"/>
</dbReference>
<reference evidence="2 3" key="1">
    <citation type="submission" date="2014-02" db="EMBL/GenBank/DDBJ databases">
        <title>The genome sequence of Colletotrichum fioriniae PJ7.</title>
        <authorList>
            <person name="Baroncelli R."/>
            <person name="Thon M.R."/>
        </authorList>
    </citation>
    <scope>NUCLEOTIDE SEQUENCE [LARGE SCALE GENOMIC DNA]</scope>
    <source>
        <strain evidence="2 3">PJ7</strain>
    </source>
</reference>
<protein>
    <submittedName>
        <fullName evidence="2">Uncharacterized protein</fullName>
    </submittedName>
</protein>
<dbReference type="Proteomes" id="UP000020467">
    <property type="component" value="Unassembled WGS sequence"/>
</dbReference>
<keyword evidence="3" id="KW-1185">Reference proteome</keyword>
<keyword evidence="1" id="KW-0472">Membrane</keyword>
<gene>
    <name evidence="2" type="ORF">CFIO01_06407</name>
</gene>
<keyword evidence="1" id="KW-1133">Transmembrane helix</keyword>
<accession>A0A010QQY3</accession>
<comment type="caution">
    <text evidence="2">The sequence shown here is derived from an EMBL/GenBank/DDBJ whole genome shotgun (WGS) entry which is preliminary data.</text>
</comment>
<dbReference type="AlphaFoldDB" id="A0A010QQY3"/>
<name>A0A010QQY3_9PEZI</name>
<proteinExistence type="predicted"/>
<dbReference type="OrthoDB" id="6133115at2759"/>
<dbReference type="HOGENOM" id="CLU_1111302_0_0_1"/>
<dbReference type="eggNOG" id="ENOG502T9V5">
    <property type="taxonomic scope" value="Eukaryota"/>
</dbReference>
<keyword evidence="1" id="KW-0812">Transmembrane</keyword>
<evidence type="ECO:0000313" key="3">
    <source>
        <dbReference type="Proteomes" id="UP000020467"/>
    </source>
</evidence>